<reference evidence="2" key="1">
    <citation type="submission" date="2021-10" db="EMBL/GenBank/DDBJ databases">
        <title>Streptomyces nigrumlapis sp.nov.,an antimicrobial producing actinobacterium isolated from Black Gobi rocks.</title>
        <authorList>
            <person name="Wen Y."/>
            <person name="Zhang W."/>
            <person name="Liu X.G."/>
        </authorList>
    </citation>
    <scope>NUCLEOTIDE SEQUENCE</scope>
    <source>
        <strain evidence="2">ST13-2-2</strain>
    </source>
</reference>
<feature type="signal peptide" evidence="1">
    <location>
        <begin position="1"/>
        <end position="16"/>
    </location>
</feature>
<proteinExistence type="predicted"/>
<keyword evidence="1" id="KW-0732">Signal</keyword>
<evidence type="ECO:0000313" key="3">
    <source>
        <dbReference type="Proteomes" id="UP000830115"/>
    </source>
</evidence>
<dbReference type="RefSeq" id="WP_248862151.1">
    <property type="nucleotide sequence ID" value="NZ_CP086322.1"/>
</dbReference>
<evidence type="ECO:0000313" key="2">
    <source>
        <dbReference type="EMBL" id="UQA91322.1"/>
    </source>
</evidence>
<keyword evidence="3" id="KW-1185">Reference proteome</keyword>
<name>A0ABY4M1L3_9ACTN</name>
<evidence type="ECO:0000256" key="1">
    <source>
        <dbReference type="SAM" id="SignalP"/>
    </source>
</evidence>
<sequence>MAATAIVSSTATTAMAAAPASQDKPANVFVKRGQVAKFAASSTFKINLPKGDHAVLTPRGLRVLNADEKVVGGMTRLDVMDKAGHVHKATWSLEGNQLTQTIADVKKGSTIEGTVVRPTPPGPVTVLVNWNCFWDGVGTVGAGLGVIGSVAGAPATGGASLAATGGLLGGTAMAARGFKDCF</sequence>
<dbReference type="EMBL" id="CP086322">
    <property type="protein sequence ID" value="UQA91322.1"/>
    <property type="molecule type" value="Genomic_DNA"/>
</dbReference>
<organism evidence="2 3">
    <name type="scientific">Streptomyces halobius</name>
    <dbReference type="NCBI Taxonomy" id="2879846"/>
    <lineage>
        <taxon>Bacteria</taxon>
        <taxon>Bacillati</taxon>
        <taxon>Actinomycetota</taxon>
        <taxon>Actinomycetes</taxon>
        <taxon>Kitasatosporales</taxon>
        <taxon>Streptomycetaceae</taxon>
        <taxon>Streptomyces</taxon>
    </lineage>
</organism>
<dbReference type="Proteomes" id="UP000830115">
    <property type="component" value="Chromosome"/>
</dbReference>
<protein>
    <submittedName>
        <fullName evidence="2">Uncharacterized protein</fullName>
    </submittedName>
</protein>
<feature type="chain" id="PRO_5046368158" evidence="1">
    <location>
        <begin position="17"/>
        <end position="182"/>
    </location>
</feature>
<gene>
    <name evidence="2" type="ORF">K9S39_05000</name>
</gene>
<accession>A0ABY4M1L3</accession>